<proteinExistence type="predicted"/>
<accession>A0A7R9QLU3</accession>
<evidence type="ECO:0000256" key="1">
    <source>
        <dbReference type="SAM" id="MobiDB-lite"/>
    </source>
</evidence>
<keyword evidence="3" id="KW-1185">Reference proteome</keyword>
<dbReference type="AlphaFoldDB" id="A0A7R9QLU3"/>
<name>A0A7R9QLU3_9ACAR</name>
<feature type="region of interest" description="Disordered" evidence="1">
    <location>
        <begin position="30"/>
        <end position="53"/>
    </location>
</feature>
<feature type="compositionally biased region" description="Polar residues" evidence="1">
    <location>
        <begin position="95"/>
        <end position="104"/>
    </location>
</feature>
<feature type="compositionally biased region" description="Basic and acidic residues" evidence="1">
    <location>
        <begin position="82"/>
        <end position="94"/>
    </location>
</feature>
<gene>
    <name evidence="2" type="ORF">OSB1V03_LOCUS22975</name>
</gene>
<feature type="non-terminal residue" evidence="2">
    <location>
        <position position="1"/>
    </location>
</feature>
<reference evidence="2" key="1">
    <citation type="submission" date="2020-11" db="EMBL/GenBank/DDBJ databases">
        <authorList>
            <person name="Tran Van P."/>
        </authorList>
    </citation>
    <scope>NUCLEOTIDE SEQUENCE</scope>
</reference>
<dbReference type="EMBL" id="CAJPIZ010053278">
    <property type="protein sequence ID" value="CAG2123030.1"/>
    <property type="molecule type" value="Genomic_DNA"/>
</dbReference>
<organism evidence="2">
    <name type="scientific">Medioppia subpectinata</name>
    <dbReference type="NCBI Taxonomy" id="1979941"/>
    <lineage>
        <taxon>Eukaryota</taxon>
        <taxon>Metazoa</taxon>
        <taxon>Ecdysozoa</taxon>
        <taxon>Arthropoda</taxon>
        <taxon>Chelicerata</taxon>
        <taxon>Arachnida</taxon>
        <taxon>Acari</taxon>
        <taxon>Acariformes</taxon>
        <taxon>Sarcoptiformes</taxon>
        <taxon>Oribatida</taxon>
        <taxon>Brachypylina</taxon>
        <taxon>Oppioidea</taxon>
        <taxon>Oppiidae</taxon>
        <taxon>Medioppia</taxon>
    </lineage>
</organism>
<dbReference type="EMBL" id="OC907853">
    <property type="protein sequence ID" value="CAD7650680.1"/>
    <property type="molecule type" value="Genomic_DNA"/>
</dbReference>
<protein>
    <submittedName>
        <fullName evidence="2">Uncharacterized protein</fullName>
    </submittedName>
</protein>
<dbReference type="Proteomes" id="UP000759131">
    <property type="component" value="Unassembled WGS sequence"/>
</dbReference>
<evidence type="ECO:0000313" key="2">
    <source>
        <dbReference type="EMBL" id="CAD7650680.1"/>
    </source>
</evidence>
<feature type="region of interest" description="Disordered" evidence="1">
    <location>
        <begin position="79"/>
        <end position="104"/>
    </location>
</feature>
<evidence type="ECO:0000313" key="3">
    <source>
        <dbReference type="Proteomes" id="UP000759131"/>
    </source>
</evidence>
<sequence>MILVLIMAFCLASIATLYVLEYHRRHSHHPTLQDTQQSPTYANSNTHSSPVNTHNSPFTLLPHSVSTPGVTYPDPQSIMQSTDKRYNPNRDKTHPSSYTTASTITRGRPTSIPILKPQVLGIPYSCLDMNTVISSCPTH</sequence>